<organism evidence="3 4">
    <name type="scientific">Tilletia horrida</name>
    <dbReference type="NCBI Taxonomy" id="155126"/>
    <lineage>
        <taxon>Eukaryota</taxon>
        <taxon>Fungi</taxon>
        <taxon>Dikarya</taxon>
        <taxon>Basidiomycota</taxon>
        <taxon>Ustilaginomycotina</taxon>
        <taxon>Exobasidiomycetes</taxon>
        <taxon>Tilletiales</taxon>
        <taxon>Tilletiaceae</taxon>
        <taxon>Tilletia</taxon>
    </lineage>
</organism>
<reference evidence="3" key="1">
    <citation type="journal article" date="2023" name="PhytoFront">
        <title>Draft Genome Resources of Seven Strains of Tilletia horrida, Causal Agent of Kernel Smut of Rice.</title>
        <authorList>
            <person name="Khanal S."/>
            <person name="Antony Babu S."/>
            <person name="Zhou X.G."/>
        </authorList>
    </citation>
    <scope>NUCLEOTIDE SEQUENCE</scope>
    <source>
        <strain evidence="3">TX6</strain>
    </source>
</reference>
<dbReference type="EMBL" id="JAPDMZ010000201">
    <property type="protein sequence ID" value="KAK0546243.1"/>
    <property type="molecule type" value="Genomic_DNA"/>
</dbReference>
<name>A0AAN6JW25_9BASI</name>
<keyword evidence="4" id="KW-1185">Reference proteome</keyword>
<accession>A0AAN6JW25</accession>
<evidence type="ECO:0000256" key="2">
    <source>
        <dbReference type="SAM" id="SignalP"/>
    </source>
</evidence>
<sequence>MLCLRQIVFLTLFFSCTLAMVSAEAKGFRREVVPTPDPVPGADPGPDTKPYEPAPTVPKGTTKPPTDPKEPTKPPTDPKEPTTVPGTTYTLTAQDVAKDNSTALLNIGALGNIAALGTFNSTSGIRWTPQLLEVGYVAKVNETNTLGGGYTINATHISVGAGIGFNGAGVSFSLLVDKKGPVTGQIGGNGFKCTLSENNSKAVCTK</sequence>
<evidence type="ECO:0000256" key="1">
    <source>
        <dbReference type="SAM" id="MobiDB-lite"/>
    </source>
</evidence>
<evidence type="ECO:0000313" key="4">
    <source>
        <dbReference type="Proteomes" id="UP001176517"/>
    </source>
</evidence>
<dbReference type="AlphaFoldDB" id="A0AAN6JW25"/>
<protein>
    <submittedName>
        <fullName evidence="3">Uncharacterized protein</fullName>
    </submittedName>
</protein>
<feature type="chain" id="PRO_5042916663" evidence="2">
    <location>
        <begin position="20"/>
        <end position="206"/>
    </location>
</feature>
<comment type="caution">
    <text evidence="3">The sequence shown here is derived from an EMBL/GenBank/DDBJ whole genome shotgun (WGS) entry which is preliminary data.</text>
</comment>
<proteinExistence type="predicted"/>
<keyword evidence="2" id="KW-0732">Signal</keyword>
<gene>
    <name evidence="3" type="ORF">OC846_005362</name>
</gene>
<evidence type="ECO:0000313" key="3">
    <source>
        <dbReference type="EMBL" id="KAK0546243.1"/>
    </source>
</evidence>
<feature type="compositionally biased region" description="Basic and acidic residues" evidence="1">
    <location>
        <begin position="66"/>
        <end position="80"/>
    </location>
</feature>
<feature type="region of interest" description="Disordered" evidence="1">
    <location>
        <begin position="31"/>
        <end position="87"/>
    </location>
</feature>
<dbReference type="PROSITE" id="PS51257">
    <property type="entry name" value="PROKAR_LIPOPROTEIN"/>
    <property type="match status" value="1"/>
</dbReference>
<feature type="signal peptide" evidence="2">
    <location>
        <begin position="1"/>
        <end position="19"/>
    </location>
</feature>
<dbReference type="Proteomes" id="UP001176517">
    <property type="component" value="Unassembled WGS sequence"/>
</dbReference>